<organism evidence="1">
    <name type="scientific">Salmonella phage vB_SenS-AKM_HA2021_32</name>
    <dbReference type="NCBI Taxonomy" id="3158841"/>
    <lineage>
        <taxon>Viruses</taxon>
        <taxon>Duplodnaviria</taxon>
        <taxon>Heunggongvirae</taxon>
        <taxon>Uroviricota</taxon>
        <taxon>Caudoviricetes</taxon>
        <taxon>Demerecviridae</taxon>
        <taxon>Markadamsvirinae</taxon>
        <taxon>Epseptimavirus</taxon>
    </lineage>
</organism>
<proteinExistence type="predicted"/>
<name>A0AAU7L2U4_9CAUD</name>
<accession>A0AAU7L2U4</accession>
<sequence length="33" mass="3748">MSDGRAAELNLRGADPTYRRVSLRAFIRVLKNT</sequence>
<evidence type="ECO:0000313" key="1">
    <source>
        <dbReference type="EMBL" id="XBO82344.1"/>
    </source>
</evidence>
<protein>
    <submittedName>
        <fullName evidence="1">Uncharacterized protein</fullName>
    </submittedName>
</protein>
<gene>
    <name evidence="1" type="ORF">AKMHA202132_087</name>
</gene>
<dbReference type="EMBL" id="PP836394">
    <property type="protein sequence ID" value="XBO82344.1"/>
    <property type="molecule type" value="Genomic_DNA"/>
</dbReference>
<reference evidence="1" key="1">
    <citation type="submission" date="2024-05" db="EMBL/GenBank/DDBJ databases">
        <authorList>
            <person name="Martinez-Soto C.E."/>
            <person name="Kropinski A.M."/>
            <person name="Chow E.M.C."/>
            <person name="Lone A."/>
            <person name="Anany H."/>
        </authorList>
    </citation>
    <scope>NUCLEOTIDE SEQUENCE</scope>
</reference>